<evidence type="ECO:0000313" key="3">
    <source>
        <dbReference type="EMBL" id="KAF7785055.1"/>
    </source>
</evidence>
<dbReference type="InterPro" id="IPR003103">
    <property type="entry name" value="BAG_domain"/>
</dbReference>
<organism evidence="3 4">
    <name type="scientific">Agaricus bisporus var. burnettii</name>
    <dbReference type="NCBI Taxonomy" id="192524"/>
    <lineage>
        <taxon>Eukaryota</taxon>
        <taxon>Fungi</taxon>
        <taxon>Dikarya</taxon>
        <taxon>Basidiomycota</taxon>
        <taxon>Agaricomycotina</taxon>
        <taxon>Agaricomycetes</taxon>
        <taxon>Agaricomycetidae</taxon>
        <taxon>Agaricales</taxon>
        <taxon>Agaricineae</taxon>
        <taxon>Agaricaceae</taxon>
        <taxon>Agaricus</taxon>
    </lineage>
</organism>
<dbReference type="InterPro" id="IPR036533">
    <property type="entry name" value="BAG_dom_sf"/>
</dbReference>
<dbReference type="Pfam" id="PF02179">
    <property type="entry name" value="BAG"/>
    <property type="match status" value="1"/>
</dbReference>
<comment type="caution">
    <text evidence="3">The sequence shown here is derived from an EMBL/GenBank/DDBJ whole genome shotgun (WGS) entry which is preliminary data.</text>
</comment>
<evidence type="ECO:0000259" key="2">
    <source>
        <dbReference type="Pfam" id="PF02179"/>
    </source>
</evidence>
<gene>
    <name evidence="3" type="ORF">Agabi119p4_1220</name>
</gene>
<protein>
    <recommendedName>
        <fullName evidence="2">BAG domain-containing protein</fullName>
    </recommendedName>
</protein>
<sequence>MLGFESRKSRSNSMRWKRNSCSQTNLTLLDSIEIQGNEELKTKRKDVAQKVEHALEGLEQRVEERLKASESKRRSVTIEDVTSPNKHLGTETVSISSWTAVKMESISGSQHPTPAVVPATTKILSPSSIQSPIEEPTTAPNLIAEESLYQNRDSQECTTVASRVEEAVLPMTPSDDAMLKASSHSKSQPIIPLQPSFSESKEAHILEGRDSKVDMRLKC</sequence>
<feature type="region of interest" description="Disordered" evidence="1">
    <location>
        <begin position="1"/>
        <end position="20"/>
    </location>
</feature>
<accession>A0A8H7FC16</accession>
<dbReference type="AlphaFoldDB" id="A0A8H7FC16"/>
<evidence type="ECO:0000313" key="4">
    <source>
        <dbReference type="Proteomes" id="UP000629468"/>
    </source>
</evidence>
<dbReference type="Gene3D" id="1.20.58.120">
    <property type="entry name" value="BAG domain"/>
    <property type="match status" value="1"/>
</dbReference>
<evidence type="ECO:0000256" key="1">
    <source>
        <dbReference type="SAM" id="MobiDB-lite"/>
    </source>
</evidence>
<reference evidence="3 4" key="1">
    <citation type="journal article" name="Sci. Rep.">
        <title>Telomere-to-telomere assembled and centromere annotated genomes of the two main subspecies of the button mushroom Agaricus bisporus reveal especially polymorphic chromosome ends.</title>
        <authorList>
            <person name="Sonnenberg A.S.M."/>
            <person name="Sedaghat-Telgerd N."/>
            <person name="Lavrijssen B."/>
            <person name="Ohm R.A."/>
            <person name="Hendrickx P.M."/>
            <person name="Scholtmeijer K."/>
            <person name="Baars J.J.P."/>
            <person name="van Peer A."/>
        </authorList>
    </citation>
    <scope>NUCLEOTIDE SEQUENCE [LARGE SCALE GENOMIC DNA]</scope>
    <source>
        <strain evidence="3 4">H119_p4</strain>
    </source>
</reference>
<dbReference type="GO" id="GO:0051087">
    <property type="term" value="F:protein-folding chaperone binding"/>
    <property type="evidence" value="ECO:0007669"/>
    <property type="project" value="InterPro"/>
</dbReference>
<dbReference type="EMBL" id="JABXXO010000001">
    <property type="protein sequence ID" value="KAF7785055.1"/>
    <property type="molecule type" value="Genomic_DNA"/>
</dbReference>
<feature type="domain" description="BAG" evidence="2">
    <location>
        <begin position="26"/>
        <end position="60"/>
    </location>
</feature>
<dbReference type="Proteomes" id="UP000629468">
    <property type="component" value="Unassembled WGS sequence"/>
</dbReference>
<dbReference type="SUPFAM" id="SSF63491">
    <property type="entry name" value="BAG domain"/>
    <property type="match status" value="1"/>
</dbReference>
<name>A0A8H7FC16_AGABI</name>
<proteinExistence type="predicted"/>
<feature type="compositionally biased region" description="Polar residues" evidence="1">
    <location>
        <begin position="11"/>
        <end position="20"/>
    </location>
</feature>